<dbReference type="GO" id="GO:0043625">
    <property type="term" value="C:delta DNA polymerase complex"/>
    <property type="evidence" value="ECO:0007669"/>
    <property type="project" value="TreeGrafter"/>
</dbReference>
<organism evidence="7 8">
    <name type="scientific">Prototheca wickerhamii</name>
    <dbReference type="NCBI Taxonomy" id="3111"/>
    <lineage>
        <taxon>Eukaryota</taxon>
        <taxon>Viridiplantae</taxon>
        <taxon>Chlorophyta</taxon>
        <taxon>core chlorophytes</taxon>
        <taxon>Trebouxiophyceae</taxon>
        <taxon>Chlorellales</taxon>
        <taxon>Chlorellaceae</taxon>
        <taxon>Prototheca</taxon>
    </lineage>
</organism>
<evidence type="ECO:0008006" key="9">
    <source>
        <dbReference type="Google" id="ProtNLM"/>
    </source>
</evidence>
<comment type="similarity">
    <text evidence="2">Belongs to the DNA polymerase delta/II small subunit family.</text>
</comment>
<evidence type="ECO:0000259" key="5">
    <source>
        <dbReference type="Pfam" id="PF04042"/>
    </source>
</evidence>
<evidence type="ECO:0000256" key="1">
    <source>
        <dbReference type="ARBA" id="ARBA00004123"/>
    </source>
</evidence>
<evidence type="ECO:0000256" key="3">
    <source>
        <dbReference type="ARBA" id="ARBA00022705"/>
    </source>
</evidence>
<dbReference type="PANTHER" id="PTHR10416">
    <property type="entry name" value="DNA POLYMERASE DELTA SUBUNIT 2"/>
    <property type="match status" value="1"/>
</dbReference>
<proteinExistence type="inferred from homology"/>
<dbReference type="Proteomes" id="UP001255856">
    <property type="component" value="Unassembled WGS sequence"/>
</dbReference>
<dbReference type="PANTHER" id="PTHR10416:SF0">
    <property type="entry name" value="DNA POLYMERASE DELTA SUBUNIT 2"/>
    <property type="match status" value="1"/>
</dbReference>
<dbReference type="GO" id="GO:0006271">
    <property type="term" value="P:DNA strand elongation involved in DNA replication"/>
    <property type="evidence" value="ECO:0007669"/>
    <property type="project" value="TreeGrafter"/>
</dbReference>
<evidence type="ECO:0000313" key="7">
    <source>
        <dbReference type="EMBL" id="KAK2079204.1"/>
    </source>
</evidence>
<evidence type="ECO:0000313" key="8">
    <source>
        <dbReference type="Proteomes" id="UP001255856"/>
    </source>
</evidence>
<protein>
    <recommendedName>
        <fullName evidence="9">DNA polymerase delta small subunit</fullName>
    </recommendedName>
</protein>
<keyword evidence="4" id="KW-0539">Nucleus</keyword>
<dbReference type="CDD" id="cd07387">
    <property type="entry name" value="MPP_PolD2_C"/>
    <property type="match status" value="1"/>
</dbReference>
<keyword evidence="3" id="KW-0235">DNA replication</keyword>
<reference evidence="7" key="1">
    <citation type="submission" date="2021-01" db="EMBL/GenBank/DDBJ databases">
        <authorList>
            <person name="Eckstrom K.M.E."/>
        </authorList>
    </citation>
    <scope>NUCLEOTIDE SEQUENCE</scope>
    <source>
        <strain evidence="7">UVCC 0001</strain>
    </source>
</reference>
<dbReference type="Gene3D" id="2.40.50.430">
    <property type="match status" value="1"/>
</dbReference>
<dbReference type="AlphaFoldDB" id="A0AAD9IIM1"/>
<feature type="domain" description="DNA polymerase delta subunit OB-fold" evidence="6">
    <location>
        <begin position="57"/>
        <end position="183"/>
    </location>
</feature>
<evidence type="ECO:0000256" key="4">
    <source>
        <dbReference type="ARBA" id="ARBA00023242"/>
    </source>
</evidence>
<evidence type="ECO:0000259" key="6">
    <source>
        <dbReference type="Pfam" id="PF18018"/>
    </source>
</evidence>
<dbReference type="InterPro" id="IPR024826">
    <property type="entry name" value="DNA_pol_delta/II_ssu"/>
</dbReference>
<comment type="subcellular location">
    <subcellularLocation>
        <location evidence="1">Nucleus</location>
    </subcellularLocation>
</comment>
<dbReference type="InterPro" id="IPR007185">
    <property type="entry name" value="DNA_pol_a/d/e_bsu"/>
</dbReference>
<dbReference type="InterPro" id="IPR040663">
    <property type="entry name" value="DNA_pol_D_N"/>
</dbReference>
<sequence length="464" mass="49358">MTVDMELEGPTAGGVKYDDLLISSSALGPQASMKRATATYVPHDDPFLVREKNYDRQYAQLYFYRLLKIRPSVEAAAKQRWPGVPEVRVMDAQEGADCVLIGTLYKDMKLKPSILDEYVKDKSTQQHMGHTRFTSADDRLVLEDEGARISLTGASLPASRLVTGIIIAVRGSVLESGEFEVTDSCFAGLPPQVARPPAPSGAEPRYVAFLSGMGMSERRGPSLALQLASDYITGALGSRAEHAVSAGIVRLVVAGGLLAGATEALARGPRGADAAEREAALAGLRDADMALAALSAAVPVDVMPGAADPSGASLPQQPLHPALLRAGAAGALTRSPNPHAFELDGVRVLGSAGQNVSDVMRFAEVDEALDVLEGSLGWRHLAPTAPDTLPAYPFYNRDPFVLEDCPHVLFAGNQARFGTRLVQGPEGQRVRLIAVPSFAQEACLVLLNLDTLACHPIYFDVPEV</sequence>
<comment type="caution">
    <text evidence="7">The sequence shown here is derived from an EMBL/GenBank/DDBJ whole genome shotgun (WGS) entry which is preliminary data.</text>
</comment>
<dbReference type="Pfam" id="PF18018">
    <property type="entry name" value="DNA_pol_D_N"/>
    <property type="match status" value="1"/>
</dbReference>
<keyword evidence="8" id="KW-1185">Reference proteome</keyword>
<gene>
    <name evidence="7" type="ORF">QBZ16_002895</name>
</gene>
<evidence type="ECO:0000256" key="2">
    <source>
        <dbReference type="ARBA" id="ARBA00006035"/>
    </source>
</evidence>
<dbReference type="Gene3D" id="3.60.21.50">
    <property type="match status" value="1"/>
</dbReference>
<feature type="domain" description="DNA polymerase alpha/delta/epsilon subunit B" evidence="5">
    <location>
        <begin position="207"/>
        <end position="418"/>
    </location>
</feature>
<dbReference type="InterPro" id="IPR041863">
    <property type="entry name" value="PolD2_C"/>
</dbReference>
<dbReference type="GO" id="GO:0003677">
    <property type="term" value="F:DNA binding"/>
    <property type="evidence" value="ECO:0007669"/>
    <property type="project" value="InterPro"/>
</dbReference>
<dbReference type="Pfam" id="PF04042">
    <property type="entry name" value="DNA_pol_E_B"/>
    <property type="match status" value="1"/>
</dbReference>
<name>A0AAD9IIM1_PROWI</name>
<dbReference type="EMBL" id="JASFZW010000003">
    <property type="protein sequence ID" value="KAK2079204.1"/>
    <property type="molecule type" value="Genomic_DNA"/>
</dbReference>
<accession>A0AAD9IIM1</accession>